<dbReference type="PANTHER" id="PTHR47723">
    <property type="entry name" value="OS05G0353850 PROTEIN"/>
    <property type="match status" value="1"/>
</dbReference>
<dbReference type="EMBL" id="JAAIUW010000012">
    <property type="protein sequence ID" value="KAF7807156.1"/>
    <property type="molecule type" value="Genomic_DNA"/>
</dbReference>
<feature type="region of interest" description="Disordered" evidence="1">
    <location>
        <begin position="69"/>
        <end position="106"/>
    </location>
</feature>
<proteinExistence type="predicted"/>
<dbReference type="CDD" id="cd06222">
    <property type="entry name" value="RNase_H_like"/>
    <property type="match status" value="1"/>
</dbReference>
<dbReference type="InterPro" id="IPR036397">
    <property type="entry name" value="RNaseH_sf"/>
</dbReference>
<comment type="caution">
    <text evidence="3">The sequence shown here is derived from an EMBL/GenBank/DDBJ whole genome shotgun (WGS) entry which is preliminary data.</text>
</comment>
<dbReference type="SUPFAM" id="SSF53098">
    <property type="entry name" value="Ribonuclease H-like"/>
    <property type="match status" value="1"/>
</dbReference>
<protein>
    <submittedName>
        <fullName evidence="3">Ribonuclease H</fullName>
    </submittedName>
</protein>
<keyword evidence="4" id="KW-1185">Reference proteome</keyword>
<dbReference type="OrthoDB" id="1938131at2759"/>
<sequence length="492" mass="53805">MARGKLSSEESDLCARSNKKVKTVGEQGDPIELLLSGVQPHDSGGDQGRGLTPEVQGFVSFKDKLCSTPTDAYSAGDEQMSLSESESSSSDEESEAESEEEGGLDIPVLEYSQEEYDQWCLPWRLTLLVTLMGKRVGVTFMRNRLEKLWQSKGQGISQIIDLENAVYSALVDESAVVACFLELQVTAPEPRDLNFLGGVSSEELSEVDWDDGLLFSAPQNAVTQLSFFIWISKALLNQVPQILRLKQSLHLYAPELIILTIEDGNHGNEVTKIVSWIRVPNLPLEFYNARCLARRVRMAFDAAQSVVNPGKDPPTRASCIVKWQKPNSDWLKVNVDGASKLDSSQRASCGGVARDHSGHFVAGFVKNLGSCNALHAELWSVMMGLDLAWEIGARKVVIEVDSLLAHQLIYGQVPDLHPCASLVANIHHLIARNWAVEISHVLREANKVADAMAGCAPGGSLELVRFNHPPSGVVHLLEEDLNGSGTLRACVV</sequence>
<evidence type="ECO:0000256" key="1">
    <source>
        <dbReference type="SAM" id="MobiDB-lite"/>
    </source>
</evidence>
<dbReference type="Proteomes" id="UP000634136">
    <property type="component" value="Unassembled WGS sequence"/>
</dbReference>
<dbReference type="Gene3D" id="3.30.420.10">
    <property type="entry name" value="Ribonuclease H-like superfamily/Ribonuclease H"/>
    <property type="match status" value="1"/>
</dbReference>
<feature type="region of interest" description="Disordered" evidence="1">
    <location>
        <begin position="1"/>
        <end position="53"/>
    </location>
</feature>
<evidence type="ECO:0000313" key="4">
    <source>
        <dbReference type="Proteomes" id="UP000634136"/>
    </source>
</evidence>
<accession>A0A834W608</accession>
<dbReference type="GO" id="GO:0004523">
    <property type="term" value="F:RNA-DNA hybrid ribonuclease activity"/>
    <property type="evidence" value="ECO:0007669"/>
    <property type="project" value="InterPro"/>
</dbReference>
<name>A0A834W608_9FABA</name>
<evidence type="ECO:0000259" key="2">
    <source>
        <dbReference type="Pfam" id="PF13456"/>
    </source>
</evidence>
<evidence type="ECO:0000313" key="3">
    <source>
        <dbReference type="EMBL" id="KAF7807156.1"/>
    </source>
</evidence>
<dbReference type="AlphaFoldDB" id="A0A834W608"/>
<dbReference type="GO" id="GO:0003676">
    <property type="term" value="F:nucleic acid binding"/>
    <property type="evidence" value="ECO:0007669"/>
    <property type="project" value="InterPro"/>
</dbReference>
<dbReference type="InterPro" id="IPR044730">
    <property type="entry name" value="RNase_H-like_dom_plant"/>
</dbReference>
<gene>
    <name evidence="3" type="ORF">G2W53_039317</name>
</gene>
<feature type="compositionally biased region" description="Acidic residues" evidence="1">
    <location>
        <begin position="89"/>
        <end position="103"/>
    </location>
</feature>
<dbReference type="InterPro" id="IPR012337">
    <property type="entry name" value="RNaseH-like_sf"/>
</dbReference>
<reference evidence="3" key="1">
    <citation type="submission" date="2020-09" db="EMBL/GenBank/DDBJ databases">
        <title>Genome-Enabled Discovery of Anthraquinone Biosynthesis in Senna tora.</title>
        <authorList>
            <person name="Kang S.-H."/>
            <person name="Pandey R.P."/>
            <person name="Lee C.-M."/>
            <person name="Sim J.-S."/>
            <person name="Jeong J.-T."/>
            <person name="Choi B.-S."/>
            <person name="Jung M."/>
            <person name="Ginzburg D."/>
            <person name="Zhao K."/>
            <person name="Won S.Y."/>
            <person name="Oh T.-J."/>
            <person name="Yu Y."/>
            <person name="Kim N.-H."/>
            <person name="Lee O.R."/>
            <person name="Lee T.-H."/>
            <person name="Bashyal P."/>
            <person name="Kim T.-S."/>
            <person name="Lee W.-H."/>
            <person name="Kawkins C."/>
            <person name="Kim C.-K."/>
            <person name="Kim J.S."/>
            <person name="Ahn B.O."/>
            <person name="Rhee S.Y."/>
            <person name="Sohng J.K."/>
        </authorList>
    </citation>
    <scope>NUCLEOTIDE SEQUENCE</scope>
    <source>
        <tissue evidence="3">Leaf</tissue>
    </source>
</reference>
<dbReference type="InterPro" id="IPR053151">
    <property type="entry name" value="RNase_H-like"/>
</dbReference>
<dbReference type="InterPro" id="IPR002156">
    <property type="entry name" value="RNaseH_domain"/>
</dbReference>
<dbReference type="Pfam" id="PF13456">
    <property type="entry name" value="RVT_3"/>
    <property type="match status" value="1"/>
</dbReference>
<dbReference type="PANTHER" id="PTHR47723:SF19">
    <property type="entry name" value="POLYNUCLEOTIDYL TRANSFERASE, RIBONUCLEASE H-LIKE SUPERFAMILY PROTEIN"/>
    <property type="match status" value="1"/>
</dbReference>
<organism evidence="3 4">
    <name type="scientific">Senna tora</name>
    <dbReference type="NCBI Taxonomy" id="362788"/>
    <lineage>
        <taxon>Eukaryota</taxon>
        <taxon>Viridiplantae</taxon>
        <taxon>Streptophyta</taxon>
        <taxon>Embryophyta</taxon>
        <taxon>Tracheophyta</taxon>
        <taxon>Spermatophyta</taxon>
        <taxon>Magnoliopsida</taxon>
        <taxon>eudicotyledons</taxon>
        <taxon>Gunneridae</taxon>
        <taxon>Pentapetalae</taxon>
        <taxon>rosids</taxon>
        <taxon>fabids</taxon>
        <taxon>Fabales</taxon>
        <taxon>Fabaceae</taxon>
        <taxon>Caesalpinioideae</taxon>
        <taxon>Cassia clade</taxon>
        <taxon>Senna</taxon>
    </lineage>
</organism>
<feature type="domain" description="RNase H type-1" evidence="2">
    <location>
        <begin position="334"/>
        <end position="453"/>
    </location>
</feature>